<reference evidence="7 8" key="1">
    <citation type="submission" date="2023-04" db="EMBL/GenBank/DDBJ databases">
        <title>A long-awaited taxogenomic arrangement of the family Halomonadaceae.</title>
        <authorList>
            <person name="De La Haba R."/>
            <person name="Chuvochina M."/>
            <person name="Wittouck S."/>
            <person name="Arahal D.R."/>
            <person name="Sanchez-Porro C."/>
            <person name="Hugenholtz P."/>
            <person name="Ventosa A."/>
        </authorList>
    </citation>
    <scope>NUCLEOTIDE SEQUENCE [LARGE SCALE GENOMIC DNA]</scope>
    <source>
        <strain evidence="7 8">DSM 22428</strain>
    </source>
</reference>
<comment type="caution">
    <text evidence="7">The sequence shown here is derived from an EMBL/GenBank/DDBJ whole genome shotgun (WGS) entry which is preliminary data.</text>
</comment>
<gene>
    <name evidence="7" type="ORF">QC825_02575</name>
</gene>
<dbReference type="Proteomes" id="UP001269375">
    <property type="component" value="Unassembled WGS sequence"/>
</dbReference>
<dbReference type="InterPro" id="IPR015424">
    <property type="entry name" value="PyrdxlP-dep_Trfase"/>
</dbReference>
<dbReference type="SUPFAM" id="SSF53383">
    <property type="entry name" value="PLP-dependent transferases"/>
    <property type="match status" value="1"/>
</dbReference>
<dbReference type="InterPro" id="IPR015422">
    <property type="entry name" value="PyrdxlP-dep_Trfase_small"/>
</dbReference>
<dbReference type="InterPro" id="IPR050106">
    <property type="entry name" value="HistidinolP_aminotransfase"/>
</dbReference>
<dbReference type="GO" id="GO:0008483">
    <property type="term" value="F:transaminase activity"/>
    <property type="evidence" value="ECO:0007669"/>
    <property type="project" value="UniProtKB-KW"/>
</dbReference>
<protein>
    <submittedName>
        <fullName evidence="7">Aminotransferase class I/II-fold pyridoxal phosphate-dependent enzyme</fullName>
    </submittedName>
</protein>
<dbReference type="Gene3D" id="3.40.640.10">
    <property type="entry name" value="Type I PLP-dependent aspartate aminotransferase-like (Major domain)"/>
    <property type="match status" value="1"/>
</dbReference>
<dbReference type="InterPro" id="IPR015421">
    <property type="entry name" value="PyrdxlP-dep_Trfase_major"/>
</dbReference>
<evidence type="ECO:0000256" key="2">
    <source>
        <dbReference type="ARBA" id="ARBA00022576"/>
    </source>
</evidence>
<evidence type="ECO:0000256" key="4">
    <source>
        <dbReference type="ARBA" id="ARBA00022898"/>
    </source>
</evidence>
<evidence type="ECO:0000256" key="1">
    <source>
        <dbReference type="ARBA" id="ARBA00007970"/>
    </source>
</evidence>
<keyword evidence="4" id="KW-0663">Pyridoxal phosphate</keyword>
<dbReference type="InterPro" id="IPR004839">
    <property type="entry name" value="Aminotransferase_I/II_large"/>
</dbReference>
<proteinExistence type="inferred from homology"/>
<evidence type="ECO:0000313" key="8">
    <source>
        <dbReference type="Proteomes" id="UP001269375"/>
    </source>
</evidence>
<accession>A0ABU1GSG0</accession>
<dbReference type="Gene3D" id="3.90.1150.10">
    <property type="entry name" value="Aspartate Aminotransferase, domain 1"/>
    <property type="match status" value="1"/>
</dbReference>
<keyword evidence="3" id="KW-0808">Transferase</keyword>
<evidence type="ECO:0000259" key="6">
    <source>
        <dbReference type="Pfam" id="PF00155"/>
    </source>
</evidence>
<dbReference type="PANTHER" id="PTHR43643:SF3">
    <property type="entry name" value="HISTIDINOL-PHOSPHATE AMINOTRANSFERASE"/>
    <property type="match status" value="1"/>
</dbReference>
<evidence type="ECO:0000256" key="3">
    <source>
        <dbReference type="ARBA" id="ARBA00022679"/>
    </source>
</evidence>
<organism evidence="7 8">
    <name type="scientific">Larsenimonas suaedae</name>
    <dbReference type="NCBI Taxonomy" id="1851019"/>
    <lineage>
        <taxon>Bacteria</taxon>
        <taxon>Pseudomonadati</taxon>
        <taxon>Pseudomonadota</taxon>
        <taxon>Gammaproteobacteria</taxon>
        <taxon>Oceanospirillales</taxon>
        <taxon>Halomonadaceae</taxon>
        <taxon>Larsenimonas</taxon>
    </lineage>
</organism>
<dbReference type="PANTHER" id="PTHR43643">
    <property type="entry name" value="HISTIDINOL-PHOSPHATE AMINOTRANSFERASE 2"/>
    <property type="match status" value="1"/>
</dbReference>
<evidence type="ECO:0000313" key="7">
    <source>
        <dbReference type="EMBL" id="MDR5894960.1"/>
    </source>
</evidence>
<sequence length="371" mass="39927">MSRFAPQLDDEHPKNPFPGLKALERRLGRTLPHQLGSNEGLDMPHNALAAVLGERAAHLARAYGDAEAFELRTRLAGRLDVALETLVVDAGADSLMALTLRACCAPGDTVVTSAGTYPTFAYFARGHGCALEEVPYGLEGGALMPDIDALCARANASNARLVYLANPDNPTGALIEVERIEELARRLPEQCWLLLDEAYFDFCAERIESRPLPGVIRLRTFSKAHGLAGLRIGYALAEPKTVRALNAVRIHYAVSSLALDAATTLLDHDEEVQTHIQDVIARRERLSANLRAHGVSVLPSVTNFVTIVTDDAETATDGQHALLEAGVIVHRPPHPALGHLLRISAVEDALMPGRLDPLLDVLAPGRGATEG</sequence>
<name>A0ABU1GSG0_9GAMM</name>
<keyword evidence="8" id="KW-1185">Reference proteome</keyword>
<dbReference type="Pfam" id="PF00155">
    <property type="entry name" value="Aminotran_1_2"/>
    <property type="match status" value="1"/>
</dbReference>
<evidence type="ECO:0000256" key="5">
    <source>
        <dbReference type="SAM" id="MobiDB-lite"/>
    </source>
</evidence>
<dbReference type="EMBL" id="JARWAO010000001">
    <property type="protein sequence ID" value="MDR5894960.1"/>
    <property type="molecule type" value="Genomic_DNA"/>
</dbReference>
<keyword evidence="2 7" id="KW-0032">Aminotransferase</keyword>
<dbReference type="RefSeq" id="WP_251592562.1">
    <property type="nucleotide sequence ID" value="NZ_JAMLJI010000002.1"/>
</dbReference>
<comment type="similarity">
    <text evidence="1">Belongs to the class-II pyridoxal-phosphate-dependent aminotransferase family. Histidinol-phosphate aminotransferase subfamily.</text>
</comment>
<dbReference type="CDD" id="cd00609">
    <property type="entry name" value="AAT_like"/>
    <property type="match status" value="1"/>
</dbReference>
<feature type="region of interest" description="Disordered" evidence="5">
    <location>
        <begin position="1"/>
        <end position="20"/>
    </location>
</feature>
<feature type="domain" description="Aminotransferase class I/classII large" evidence="6">
    <location>
        <begin position="35"/>
        <end position="348"/>
    </location>
</feature>